<feature type="compositionally biased region" description="Basic and acidic residues" evidence="1">
    <location>
        <begin position="172"/>
        <end position="193"/>
    </location>
</feature>
<dbReference type="EMBL" id="VATY01000006">
    <property type="protein sequence ID" value="TMM52128.1"/>
    <property type="molecule type" value="Genomic_DNA"/>
</dbReference>
<dbReference type="Gene3D" id="2.160.20.120">
    <property type="match status" value="1"/>
</dbReference>
<dbReference type="Pfam" id="PF10988">
    <property type="entry name" value="DUF2807"/>
    <property type="match status" value="1"/>
</dbReference>
<keyword evidence="4" id="KW-1185">Reference proteome</keyword>
<evidence type="ECO:0000313" key="4">
    <source>
        <dbReference type="Proteomes" id="UP000310314"/>
    </source>
</evidence>
<feature type="domain" description="Putative auto-transporter adhesin head GIN" evidence="2">
    <location>
        <begin position="47"/>
        <end position="180"/>
    </location>
</feature>
<proteinExistence type="predicted"/>
<protein>
    <recommendedName>
        <fullName evidence="2">Putative auto-transporter adhesin head GIN domain-containing protein</fullName>
    </recommendedName>
</protein>
<feature type="region of interest" description="Disordered" evidence="1">
    <location>
        <begin position="167"/>
        <end position="193"/>
    </location>
</feature>
<evidence type="ECO:0000313" key="3">
    <source>
        <dbReference type="EMBL" id="TMM52128.1"/>
    </source>
</evidence>
<organism evidence="3 4">
    <name type="scientific">Maribacter algarum</name>
    <name type="common">ex Zhang et al. 2020</name>
    <dbReference type="NCBI Taxonomy" id="2578118"/>
    <lineage>
        <taxon>Bacteria</taxon>
        <taxon>Pseudomonadati</taxon>
        <taxon>Bacteroidota</taxon>
        <taxon>Flavobacteriia</taxon>
        <taxon>Flavobacteriales</taxon>
        <taxon>Flavobacteriaceae</taxon>
        <taxon>Maribacter</taxon>
    </lineage>
</organism>
<dbReference type="AlphaFoldDB" id="A0A5S3PDR9"/>
<evidence type="ECO:0000259" key="2">
    <source>
        <dbReference type="Pfam" id="PF10988"/>
    </source>
</evidence>
<dbReference type="Proteomes" id="UP000310314">
    <property type="component" value="Unassembled WGS sequence"/>
</dbReference>
<comment type="caution">
    <text evidence="3">The sequence shown here is derived from an EMBL/GenBank/DDBJ whole genome shotgun (WGS) entry which is preliminary data.</text>
</comment>
<dbReference type="InterPro" id="IPR021255">
    <property type="entry name" value="DUF2807"/>
</dbReference>
<reference evidence="3 4" key="1">
    <citation type="submission" date="2019-05" db="EMBL/GenBank/DDBJ databases">
        <authorList>
            <person name="Zhang J.-Y."/>
            <person name="Feg X."/>
            <person name="Du Z.-J."/>
        </authorList>
    </citation>
    <scope>NUCLEOTIDE SEQUENCE [LARGE SCALE GENOMIC DNA]</scope>
    <source>
        <strain evidence="3 4">RZ26</strain>
    </source>
</reference>
<accession>A0A5S3PDR9</accession>
<name>A0A5S3PDR9_9FLAO</name>
<dbReference type="RefSeq" id="WP_138659971.1">
    <property type="nucleotide sequence ID" value="NZ_VATY01000006.1"/>
</dbReference>
<gene>
    <name evidence="3" type="ORF">FEE95_20795</name>
</gene>
<sequence>MVNLKNRIANKKAGFKSAVLLLLIVVLSSFTLHQDSESKVGLGEIPEFNSIFVSGVAKVFFTQEEAKEITMKLSGDPFPQVIRKVTNGRLEIYTEGEARNEVVELYVSNPNLASIVVADRAEFYVTKSITEEKLEITVSDFGAATLEVDVKKVSIYMNGGDLQISGKTNDQQIRKSGDSDRGTLDNEELKVIN</sequence>
<evidence type="ECO:0000256" key="1">
    <source>
        <dbReference type="SAM" id="MobiDB-lite"/>
    </source>
</evidence>
<dbReference type="OrthoDB" id="5585143at2"/>